<organism evidence="1 2">
    <name type="scientific">Panicum miliaceum</name>
    <name type="common">Proso millet</name>
    <name type="synonym">Broomcorn millet</name>
    <dbReference type="NCBI Taxonomy" id="4540"/>
    <lineage>
        <taxon>Eukaryota</taxon>
        <taxon>Viridiplantae</taxon>
        <taxon>Streptophyta</taxon>
        <taxon>Embryophyta</taxon>
        <taxon>Tracheophyta</taxon>
        <taxon>Spermatophyta</taxon>
        <taxon>Magnoliopsida</taxon>
        <taxon>Liliopsida</taxon>
        <taxon>Poales</taxon>
        <taxon>Poaceae</taxon>
        <taxon>PACMAD clade</taxon>
        <taxon>Panicoideae</taxon>
        <taxon>Panicodae</taxon>
        <taxon>Paniceae</taxon>
        <taxon>Panicinae</taxon>
        <taxon>Panicum</taxon>
        <taxon>Panicum sect. Panicum</taxon>
    </lineage>
</organism>
<proteinExistence type="predicted"/>
<reference evidence="2" key="1">
    <citation type="journal article" date="2019" name="Nat. Commun.">
        <title>The genome of broomcorn millet.</title>
        <authorList>
            <person name="Zou C."/>
            <person name="Miki D."/>
            <person name="Li D."/>
            <person name="Tang Q."/>
            <person name="Xiao L."/>
            <person name="Rajput S."/>
            <person name="Deng P."/>
            <person name="Jia W."/>
            <person name="Huang R."/>
            <person name="Zhang M."/>
            <person name="Sun Y."/>
            <person name="Hu J."/>
            <person name="Fu X."/>
            <person name="Schnable P.S."/>
            <person name="Li F."/>
            <person name="Zhang H."/>
            <person name="Feng B."/>
            <person name="Zhu X."/>
            <person name="Liu R."/>
            <person name="Schnable J.C."/>
            <person name="Zhu J.-K."/>
            <person name="Zhang H."/>
        </authorList>
    </citation>
    <scope>NUCLEOTIDE SEQUENCE [LARGE SCALE GENOMIC DNA]</scope>
</reference>
<dbReference type="Proteomes" id="UP000275267">
    <property type="component" value="Unassembled WGS sequence"/>
</dbReference>
<evidence type="ECO:0000313" key="2">
    <source>
        <dbReference type="Proteomes" id="UP000275267"/>
    </source>
</evidence>
<comment type="caution">
    <text evidence="1">The sequence shown here is derived from an EMBL/GenBank/DDBJ whole genome shotgun (WGS) entry which is preliminary data.</text>
</comment>
<sequence length="110" mass="11258">MEVESGGVEVADLGVSADGIAVGPDRVVDVEDGLDAEVEGVPVDDVEVAADGGATDGVKVAADASGISEEMHPEVAARLKVVLAHMDPAFHGIFVSMYKITNIMRGHATT</sequence>
<name>A0A3L6SWL0_PANMI</name>
<dbReference type="EMBL" id="PQIB02000003">
    <property type="protein sequence ID" value="RLN28657.1"/>
    <property type="molecule type" value="Genomic_DNA"/>
</dbReference>
<dbReference type="AlphaFoldDB" id="A0A3L6SWL0"/>
<protein>
    <submittedName>
        <fullName evidence="1">Uncharacterized protein</fullName>
    </submittedName>
</protein>
<gene>
    <name evidence="1" type="ORF">C2845_PM05G05190</name>
</gene>
<evidence type="ECO:0000313" key="1">
    <source>
        <dbReference type="EMBL" id="RLN28657.1"/>
    </source>
</evidence>
<keyword evidence="2" id="KW-1185">Reference proteome</keyword>
<accession>A0A3L6SWL0</accession>
<dbReference type="OrthoDB" id="693487at2759"/>